<proteinExistence type="predicted"/>
<accession>A0A369J6H0</accession>
<feature type="transmembrane region" description="Helical" evidence="1">
    <location>
        <begin position="51"/>
        <end position="72"/>
    </location>
</feature>
<gene>
    <name evidence="2" type="ORF">Hypma_003329</name>
</gene>
<keyword evidence="1" id="KW-0812">Transmembrane</keyword>
<evidence type="ECO:0000313" key="2">
    <source>
        <dbReference type="EMBL" id="RDB16187.1"/>
    </source>
</evidence>
<reference evidence="2" key="1">
    <citation type="submission" date="2018-04" db="EMBL/GenBank/DDBJ databases">
        <title>Whole genome sequencing of Hypsizygus marmoreus.</title>
        <authorList>
            <person name="Choi I.-G."/>
            <person name="Min B."/>
            <person name="Kim J.-G."/>
            <person name="Kim S."/>
            <person name="Oh Y.-L."/>
            <person name="Kong W.-S."/>
            <person name="Park H."/>
            <person name="Jeong J."/>
            <person name="Song E.-S."/>
        </authorList>
    </citation>
    <scope>NUCLEOTIDE SEQUENCE [LARGE SCALE GENOMIC DNA]</scope>
    <source>
        <strain evidence="2">51987-8</strain>
    </source>
</reference>
<sequence>MDSSGGVAVMISIVTKQFAVSTKALIAGGALCLVVPLVLTMRTCGAGNWSYLLSLTGPVLFPVSSYILNNYLHGTLNILFLPCIEAEIDVGEPPRGEGGPVSRIWSIVLMNIDLTSGFPESS</sequence>
<protein>
    <submittedName>
        <fullName evidence="2">Uncharacterized protein</fullName>
    </submittedName>
</protein>
<dbReference type="InParanoid" id="A0A369J6H0"/>
<name>A0A369J6H0_HYPMA</name>
<evidence type="ECO:0000256" key="1">
    <source>
        <dbReference type="SAM" id="Phobius"/>
    </source>
</evidence>
<dbReference type="EMBL" id="LUEZ02000131">
    <property type="protein sequence ID" value="RDB16187.1"/>
    <property type="molecule type" value="Genomic_DNA"/>
</dbReference>
<keyword evidence="1" id="KW-1133">Transmembrane helix</keyword>
<keyword evidence="1" id="KW-0472">Membrane</keyword>
<evidence type="ECO:0000313" key="3">
    <source>
        <dbReference type="Proteomes" id="UP000076154"/>
    </source>
</evidence>
<feature type="transmembrane region" description="Helical" evidence="1">
    <location>
        <begin position="20"/>
        <end position="39"/>
    </location>
</feature>
<comment type="caution">
    <text evidence="2">The sequence shown here is derived from an EMBL/GenBank/DDBJ whole genome shotgun (WGS) entry which is preliminary data.</text>
</comment>
<keyword evidence="3" id="KW-1185">Reference proteome</keyword>
<dbReference type="AlphaFoldDB" id="A0A369J6H0"/>
<dbReference type="Proteomes" id="UP000076154">
    <property type="component" value="Unassembled WGS sequence"/>
</dbReference>
<organism evidence="2 3">
    <name type="scientific">Hypsizygus marmoreus</name>
    <name type="common">White beech mushroom</name>
    <name type="synonym">Agaricus marmoreus</name>
    <dbReference type="NCBI Taxonomy" id="39966"/>
    <lineage>
        <taxon>Eukaryota</taxon>
        <taxon>Fungi</taxon>
        <taxon>Dikarya</taxon>
        <taxon>Basidiomycota</taxon>
        <taxon>Agaricomycotina</taxon>
        <taxon>Agaricomycetes</taxon>
        <taxon>Agaricomycetidae</taxon>
        <taxon>Agaricales</taxon>
        <taxon>Tricholomatineae</taxon>
        <taxon>Lyophyllaceae</taxon>
        <taxon>Hypsizygus</taxon>
    </lineage>
</organism>